<dbReference type="GO" id="GO:0006865">
    <property type="term" value="P:amino acid transport"/>
    <property type="evidence" value="ECO:0007669"/>
    <property type="project" value="UniProtKB-KW"/>
</dbReference>
<evidence type="ECO:0000256" key="5">
    <source>
        <dbReference type="ARBA" id="ARBA00022989"/>
    </source>
</evidence>
<protein>
    <recommendedName>
        <fullName evidence="7">Protein BTN</fullName>
    </recommendedName>
</protein>
<dbReference type="EMBL" id="KZ679140">
    <property type="protein sequence ID" value="PTB72765.1"/>
    <property type="molecule type" value="Genomic_DNA"/>
</dbReference>
<dbReference type="GO" id="GO:0012505">
    <property type="term" value="C:endomembrane system"/>
    <property type="evidence" value="ECO:0007669"/>
    <property type="project" value="UniProtKB-SubCell"/>
</dbReference>
<feature type="transmembrane region" description="Helical" evidence="7">
    <location>
        <begin position="83"/>
        <end position="101"/>
    </location>
</feature>
<dbReference type="PANTHER" id="PTHR10981:SF0">
    <property type="entry name" value="BATTENIN"/>
    <property type="match status" value="1"/>
</dbReference>
<keyword evidence="5 7" id="KW-1133">Transmembrane helix</keyword>
<evidence type="ECO:0000256" key="4">
    <source>
        <dbReference type="ARBA" id="ARBA00022970"/>
    </source>
</evidence>
<feature type="transmembrane region" description="Helical" evidence="7">
    <location>
        <begin position="175"/>
        <end position="191"/>
    </location>
</feature>
<dbReference type="PANTHER" id="PTHR10981">
    <property type="entry name" value="BATTENIN"/>
    <property type="match status" value="1"/>
</dbReference>
<evidence type="ECO:0000256" key="3">
    <source>
        <dbReference type="ARBA" id="ARBA00022692"/>
    </source>
</evidence>
<evidence type="ECO:0000313" key="9">
    <source>
        <dbReference type="Proteomes" id="UP000240760"/>
    </source>
</evidence>
<name>A0A2T4BTZ9_TRILO</name>
<feature type="transmembrane region" description="Helical" evidence="7">
    <location>
        <begin position="343"/>
        <end position="362"/>
    </location>
</feature>
<evidence type="ECO:0000313" key="8">
    <source>
        <dbReference type="EMBL" id="PTB72765.1"/>
    </source>
</evidence>
<evidence type="ECO:0000256" key="6">
    <source>
        <dbReference type="ARBA" id="ARBA00023136"/>
    </source>
</evidence>
<keyword evidence="9" id="KW-1185">Reference proteome</keyword>
<feature type="transmembrane region" description="Helical" evidence="7">
    <location>
        <begin position="107"/>
        <end position="128"/>
    </location>
</feature>
<dbReference type="PRINTS" id="PR01315">
    <property type="entry name" value="BATTENIN"/>
</dbReference>
<dbReference type="AlphaFoldDB" id="A0A2T4BTZ9"/>
<feature type="transmembrane region" description="Helical" evidence="7">
    <location>
        <begin position="319"/>
        <end position="337"/>
    </location>
</feature>
<dbReference type="OrthoDB" id="4849469at2759"/>
<proteinExistence type="inferred from homology"/>
<keyword evidence="3 7" id="KW-0812">Transmembrane</keyword>
<dbReference type="STRING" id="983965.A0A2T4BTZ9"/>
<dbReference type="InterPro" id="IPR003492">
    <property type="entry name" value="Battenin_disease_Cln3"/>
</dbReference>
<comment type="subcellular location">
    <subcellularLocation>
        <location evidence="1">Endomembrane system</location>
        <topology evidence="1">Multi-pass membrane protein</topology>
    </subcellularLocation>
    <subcellularLocation>
        <location evidence="7">Vacuole membrane</location>
        <topology evidence="7">Multi-pass membrane protein</topology>
    </subcellularLocation>
</comment>
<comment type="similarity">
    <text evidence="7">Belongs to the battenin family.</text>
</comment>
<feature type="transmembrane region" description="Helical" evidence="7">
    <location>
        <begin position="55"/>
        <end position="71"/>
    </location>
</feature>
<organism evidence="8 9">
    <name type="scientific">Trichoderma longibrachiatum ATCC 18648</name>
    <dbReference type="NCBI Taxonomy" id="983965"/>
    <lineage>
        <taxon>Eukaryota</taxon>
        <taxon>Fungi</taxon>
        <taxon>Dikarya</taxon>
        <taxon>Ascomycota</taxon>
        <taxon>Pezizomycotina</taxon>
        <taxon>Sordariomycetes</taxon>
        <taxon>Hypocreomycetidae</taxon>
        <taxon>Hypocreales</taxon>
        <taxon>Hypocreaceae</taxon>
        <taxon>Trichoderma</taxon>
    </lineage>
</organism>
<evidence type="ECO:0000256" key="7">
    <source>
        <dbReference type="RuleBase" id="RU361113"/>
    </source>
</evidence>
<keyword evidence="4" id="KW-0029">Amino-acid transport</keyword>
<sequence length="424" mass="45160">MVAVKASARSSGATSTAEWGLRTFVAFEIAGIANTLLPYIILSSLYLIVPFPQPIVLLIELLPSLAIKLVVPHLLHHTPPCTWLLLLTSCWILATVAANAAPPNVIAPIRVLIAVLASATAAVGDVFFLSRLSLYGKAALAGWGTGTAVGGALRAVLPVLVTVRLGVMLRSVTGYAYYLVGALVAAWFLVLPSSQSHRMETLTAEGKFAVEDETFSETFGIQRLSTFAAKRCSSFSFWERFRRNMLLLSNKLLGLYIDPLLLVTATQIFVLSGTPRASMALPGFSSYSTFSAAYGLAFQTGNVIARSTALLVRTRRPRLVFAMLMACSLAAILNKALMLSENAYVAFGVVSAVGWCSGTMYMNTFGAAMEYLSRNPEEDAEFALGSIGVGQTVGLLVGGLAGVMFEAELCGLGSRSGRWCATTT</sequence>
<keyword evidence="2" id="KW-0813">Transport</keyword>
<dbReference type="Proteomes" id="UP000240760">
    <property type="component" value="Unassembled WGS sequence"/>
</dbReference>
<keyword evidence="6 7" id="KW-0472">Membrane</keyword>
<dbReference type="GO" id="GO:0051453">
    <property type="term" value="P:regulation of intracellular pH"/>
    <property type="evidence" value="ECO:0007669"/>
    <property type="project" value="TreeGrafter"/>
</dbReference>
<gene>
    <name evidence="8" type="ORF">M440DRAFT_1472644</name>
</gene>
<dbReference type="Pfam" id="PF02487">
    <property type="entry name" value="CLN3"/>
    <property type="match status" value="1"/>
</dbReference>
<feature type="transmembrane region" description="Helical" evidence="7">
    <location>
        <begin position="140"/>
        <end position="163"/>
    </location>
</feature>
<keyword evidence="7" id="KW-0926">Vacuole</keyword>
<accession>A0A2T4BTZ9</accession>
<reference evidence="8 9" key="1">
    <citation type="submission" date="2016-07" db="EMBL/GenBank/DDBJ databases">
        <title>Multiple horizontal gene transfer events from other fungi enriched the ability of initially mycotrophic Trichoderma (Ascomycota) to feed on dead plant biomass.</title>
        <authorList>
            <consortium name="DOE Joint Genome Institute"/>
            <person name="Aerts A."/>
            <person name="Atanasova L."/>
            <person name="Chenthamara K."/>
            <person name="Zhang J."/>
            <person name="Grujic M."/>
            <person name="Henrissat B."/>
            <person name="Kuo A."/>
            <person name="Salamov A."/>
            <person name="Lipzen A."/>
            <person name="Labutti K."/>
            <person name="Barry K."/>
            <person name="Miao Y."/>
            <person name="Rahimi M.J."/>
            <person name="Shen Q."/>
            <person name="Grigoriev I.V."/>
            <person name="Kubicek C.P."/>
            <person name="Druzhinina I.S."/>
        </authorList>
    </citation>
    <scope>NUCLEOTIDE SEQUENCE [LARGE SCALE GENOMIC DNA]</scope>
    <source>
        <strain evidence="8 9">ATCC 18648</strain>
    </source>
</reference>
<evidence type="ECO:0000256" key="2">
    <source>
        <dbReference type="ARBA" id="ARBA00022448"/>
    </source>
</evidence>
<feature type="transmembrane region" description="Helical" evidence="7">
    <location>
        <begin position="252"/>
        <end position="272"/>
    </location>
</feature>
<dbReference type="GO" id="GO:0005774">
    <property type="term" value="C:vacuolar membrane"/>
    <property type="evidence" value="ECO:0007669"/>
    <property type="project" value="UniProtKB-SubCell"/>
</dbReference>
<feature type="transmembrane region" description="Helical" evidence="7">
    <location>
        <begin position="21"/>
        <end position="49"/>
    </location>
</feature>
<evidence type="ECO:0000256" key="1">
    <source>
        <dbReference type="ARBA" id="ARBA00004127"/>
    </source>
</evidence>